<dbReference type="RefSeq" id="WP_220560507.1">
    <property type="nucleotide sequence ID" value="NZ_CP074133.1"/>
</dbReference>
<dbReference type="Proteomes" id="UP000676079">
    <property type="component" value="Chromosome"/>
</dbReference>
<evidence type="ECO:0000313" key="4">
    <source>
        <dbReference type="Proteomes" id="UP000676079"/>
    </source>
</evidence>
<feature type="transmembrane region" description="Helical" evidence="2">
    <location>
        <begin position="21"/>
        <end position="43"/>
    </location>
</feature>
<gene>
    <name evidence="3" type="ORF">KGD84_12615</name>
</gene>
<feature type="transmembrane region" description="Helical" evidence="2">
    <location>
        <begin position="49"/>
        <end position="70"/>
    </location>
</feature>
<keyword evidence="4" id="KW-1185">Reference proteome</keyword>
<accession>A0ABX8BS11</accession>
<name>A0ABX8BS11_9ACTN</name>
<evidence type="ECO:0000256" key="2">
    <source>
        <dbReference type="SAM" id="Phobius"/>
    </source>
</evidence>
<keyword evidence="2" id="KW-0472">Membrane</keyword>
<feature type="transmembrane region" description="Helical" evidence="2">
    <location>
        <begin position="77"/>
        <end position="97"/>
    </location>
</feature>
<feature type="transmembrane region" description="Helical" evidence="2">
    <location>
        <begin position="117"/>
        <end position="136"/>
    </location>
</feature>
<reference evidence="3 4" key="1">
    <citation type="submission" date="2021-05" db="EMBL/GenBank/DDBJ databases">
        <title>Direct Submission.</title>
        <authorList>
            <person name="Li K."/>
            <person name="Gao J."/>
        </authorList>
    </citation>
    <scope>NUCLEOTIDE SEQUENCE [LARGE SCALE GENOMIC DNA]</scope>
    <source>
        <strain evidence="3 4">Mg02</strain>
    </source>
</reference>
<protein>
    <submittedName>
        <fullName evidence="3">Uncharacterized protein</fullName>
    </submittedName>
</protein>
<keyword evidence="2" id="KW-0812">Transmembrane</keyword>
<feature type="region of interest" description="Disordered" evidence="1">
    <location>
        <begin position="170"/>
        <end position="189"/>
    </location>
</feature>
<evidence type="ECO:0000256" key="1">
    <source>
        <dbReference type="SAM" id="MobiDB-lite"/>
    </source>
</evidence>
<dbReference type="EMBL" id="CP074133">
    <property type="protein sequence ID" value="QUX25025.1"/>
    <property type="molecule type" value="Genomic_DNA"/>
</dbReference>
<proteinExistence type="predicted"/>
<evidence type="ECO:0000313" key="3">
    <source>
        <dbReference type="EMBL" id="QUX25025.1"/>
    </source>
</evidence>
<organism evidence="3 4">
    <name type="scientific">Nocardiopsis changdeensis</name>
    <dbReference type="NCBI Taxonomy" id="2831969"/>
    <lineage>
        <taxon>Bacteria</taxon>
        <taxon>Bacillati</taxon>
        <taxon>Actinomycetota</taxon>
        <taxon>Actinomycetes</taxon>
        <taxon>Streptosporangiales</taxon>
        <taxon>Nocardiopsidaceae</taxon>
        <taxon>Nocardiopsis</taxon>
    </lineage>
</organism>
<sequence>MPASSALRLGGSAAAHLEVALPGAAIGAVAGLFATGLGMVAGLSPALTGTVGLALGLPLAVLGAAYSVLLARGVFPIGAVAPLALYWLLGFPAARLFDAHMVAWVTGGTALREPLPSFLALQAMLSFGFTIGFLWLHERTMPHWLMRVRGHNPVAESLFQRYLEHAAHLHRRRGAGGSRRRSRGRGRPD</sequence>
<keyword evidence="2" id="KW-1133">Transmembrane helix</keyword>